<dbReference type="PROSITE" id="PS50011">
    <property type="entry name" value="PROTEIN_KINASE_DOM"/>
    <property type="match status" value="1"/>
</dbReference>
<dbReference type="InterPro" id="IPR000719">
    <property type="entry name" value="Prot_kinase_dom"/>
</dbReference>
<dbReference type="PANTHER" id="PTHR24359">
    <property type="entry name" value="SERINE/THREONINE-PROTEIN KINASE SBK1"/>
    <property type="match status" value="1"/>
</dbReference>
<accession>A0A9W8WC28</accession>
<evidence type="ECO:0000259" key="2">
    <source>
        <dbReference type="PROSITE" id="PS50011"/>
    </source>
</evidence>
<dbReference type="Gene3D" id="1.10.510.10">
    <property type="entry name" value="Transferase(Phosphotransferase) domain 1"/>
    <property type="match status" value="1"/>
</dbReference>
<name>A0A9W8WC28_9HYPO</name>
<dbReference type="EMBL" id="JAPEUR010000128">
    <property type="protein sequence ID" value="KAJ4319206.1"/>
    <property type="molecule type" value="Genomic_DNA"/>
</dbReference>
<dbReference type="Proteomes" id="UP001140502">
    <property type="component" value="Unassembled WGS sequence"/>
</dbReference>
<dbReference type="CDD" id="cd00180">
    <property type="entry name" value="PKc"/>
    <property type="match status" value="1"/>
</dbReference>
<reference evidence="3" key="1">
    <citation type="submission" date="2022-10" db="EMBL/GenBank/DDBJ databases">
        <title>Tapping the CABI collections for fungal endophytes: first genome assemblies for Collariella, Neodidymelliopsis, Ascochyta clinopodiicola, Didymella pomorum, Didymosphaeria variabile, Neocosmospora piperis and Neocucurbitaria cava.</title>
        <authorList>
            <person name="Hill R."/>
        </authorList>
    </citation>
    <scope>NUCLEOTIDE SEQUENCE</scope>
    <source>
        <strain evidence="3">IMI 366586</strain>
    </source>
</reference>
<evidence type="ECO:0000313" key="4">
    <source>
        <dbReference type="Proteomes" id="UP001140502"/>
    </source>
</evidence>
<dbReference type="SMART" id="SM00220">
    <property type="entry name" value="S_TKc"/>
    <property type="match status" value="1"/>
</dbReference>
<protein>
    <recommendedName>
        <fullName evidence="2">Protein kinase domain-containing protein</fullName>
    </recommendedName>
</protein>
<dbReference type="GO" id="GO:0004674">
    <property type="term" value="F:protein serine/threonine kinase activity"/>
    <property type="evidence" value="ECO:0007669"/>
    <property type="project" value="TreeGrafter"/>
</dbReference>
<dbReference type="OrthoDB" id="1046782at2759"/>
<keyword evidence="4" id="KW-1185">Reference proteome</keyword>
<evidence type="ECO:0000256" key="1">
    <source>
        <dbReference type="SAM" id="MobiDB-lite"/>
    </source>
</evidence>
<comment type="caution">
    <text evidence="3">The sequence shown here is derived from an EMBL/GenBank/DDBJ whole genome shotgun (WGS) entry which is preliminary data.</text>
</comment>
<dbReference type="Gene3D" id="3.30.200.20">
    <property type="entry name" value="Phosphorylase Kinase, domain 1"/>
    <property type="match status" value="1"/>
</dbReference>
<dbReference type="GO" id="GO:0005524">
    <property type="term" value="F:ATP binding"/>
    <property type="evidence" value="ECO:0007669"/>
    <property type="project" value="InterPro"/>
</dbReference>
<dbReference type="InterPro" id="IPR011009">
    <property type="entry name" value="Kinase-like_dom_sf"/>
</dbReference>
<sequence length="693" mass="78938">MSRSNSPSAAAPSVDLQVQFETIVERLQLLLDHADYNLSSENEIRIDDLLVQLLVWGVDLDIKSGTLKWLQQECVDEAAVVESNLRLIQANLDEIPSPASIRTHRPEDFENVLNRLVSDGRNLCELSTSLKIVIGLRKKTGPVAQVREYMTAWRLESNAISPSHGKPDRIKAPKRQSSEAEQETVSQMQADSPEGKHESEPQDIGKLLRQSEKRGSRGGPFWPRSLLERIMSTDKEFLRLSARVEEDLNESLWRDYLKIYALLALVEKTDNILGFVSGGVCDHDLPLHYDKGQFFKDHLPVKCFENWRLFEMDYFDQQQRGFTVPFFELGPGYAPKHYALDNQAIVPWVNERGNSASGVPLDNVGGFGAVRCISIDPDNHGFEEPLLEMGLDATFFALKAIHGYDHGTEERFKKEVDFLRRFSGREHPHLITLLASITHDEKYYLLFPYAECDLLQFWESIHPWAPLTEIEEAQWLAKQLLGLAGALDAMHNPKNQEGKPIYGRHGDIKPSNILCFRSTDDPRGVLVLSDYGLSSLDLKASRSNVPNTMVGVTATYRAPEFDMEGGIISRAFDIWGFGCVFLEFVTWFLGGNELVQEFTDRRTTQESFSWYSDVFFDTKMVEGEEKRSFQVKSQVTDWIQKLHSHPKCTDFVHDILTLVKTKMIVVISERSNVRRVSSELLVQTFKGMYHKSD</sequence>
<dbReference type="Pfam" id="PF00069">
    <property type="entry name" value="Pkinase"/>
    <property type="match status" value="1"/>
</dbReference>
<dbReference type="PANTHER" id="PTHR24359:SF37">
    <property type="entry name" value="PROTEIN KINASE DOMAIN-CONTAINING PROTEIN"/>
    <property type="match status" value="1"/>
</dbReference>
<organism evidence="3 4">
    <name type="scientific">Fusarium piperis</name>
    <dbReference type="NCBI Taxonomy" id="1435070"/>
    <lineage>
        <taxon>Eukaryota</taxon>
        <taxon>Fungi</taxon>
        <taxon>Dikarya</taxon>
        <taxon>Ascomycota</taxon>
        <taxon>Pezizomycotina</taxon>
        <taxon>Sordariomycetes</taxon>
        <taxon>Hypocreomycetidae</taxon>
        <taxon>Hypocreales</taxon>
        <taxon>Nectriaceae</taxon>
        <taxon>Fusarium</taxon>
        <taxon>Fusarium solani species complex</taxon>
    </lineage>
</organism>
<gene>
    <name evidence="3" type="ORF">N0V84_006488</name>
</gene>
<feature type="region of interest" description="Disordered" evidence="1">
    <location>
        <begin position="159"/>
        <end position="203"/>
    </location>
</feature>
<proteinExistence type="predicted"/>
<feature type="domain" description="Protein kinase" evidence="2">
    <location>
        <begin position="356"/>
        <end position="682"/>
    </location>
</feature>
<dbReference type="AlphaFoldDB" id="A0A9W8WC28"/>
<dbReference type="SUPFAM" id="SSF56112">
    <property type="entry name" value="Protein kinase-like (PK-like)"/>
    <property type="match status" value="1"/>
</dbReference>
<evidence type="ECO:0000313" key="3">
    <source>
        <dbReference type="EMBL" id="KAJ4319206.1"/>
    </source>
</evidence>